<evidence type="ECO:0000256" key="2">
    <source>
        <dbReference type="ARBA" id="ARBA00022723"/>
    </source>
</evidence>
<dbReference type="EMBL" id="CAJEWN010000008">
    <property type="protein sequence ID" value="CAD2129414.1"/>
    <property type="molecule type" value="Genomic_DNA"/>
</dbReference>
<dbReference type="FunFam" id="3.30.160.60:FF:000145">
    <property type="entry name" value="Zinc finger protein 574"/>
    <property type="match status" value="1"/>
</dbReference>
<dbReference type="Gene3D" id="3.30.160.60">
    <property type="entry name" value="Classic Zinc Finger"/>
    <property type="match status" value="3"/>
</dbReference>
<feature type="domain" description="C2H2-type" evidence="10">
    <location>
        <begin position="33"/>
        <end position="60"/>
    </location>
</feature>
<evidence type="ECO:0000256" key="6">
    <source>
        <dbReference type="ARBA" id="ARBA00023242"/>
    </source>
</evidence>
<keyword evidence="3" id="KW-0677">Repeat</keyword>
<feature type="compositionally biased region" description="Polar residues" evidence="9">
    <location>
        <begin position="170"/>
        <end position="190"/>
    </location>
</feature>
<dbReference type="InterPro" id="IPR036236">
    <property type="entry name" value="Znf_C2H2_sf"/>
</dbReference>
<feature type="region of interest" description="Disordered" evidence="9">
    <location>
        <begin position="379"/>
        <end position="404"/>
    </location>
</feature>
<feature type="region of interest" description="Disordered" evidence="9">
    <location>
        <begin position="94"/>
        <end position="281"/>
    </location>
</feature>
<keyword evidence="4 7" id="KW-0863">Zinc-finger</keyword>
<dbReference type="InterPro" id="IPR050331">
    <property type="entry name" value="Zinc_finger"/>
</dbReference>
<organism evidence="11 12">
    <name type="scientific">Meloidogyne enterolobii</name>
    <name type="common">Root-knot nematode worm</name>
    <name type="synonym">Meloidogyne mayaguensis</name>
    <dbReference type="NCBI Taxonomy" id="390850"/>
    <lineage>
        <taxon>Eukaryota</taxon>
        <taxon>Metazoa</taxon>
        <taxon>Ecdysozoa</taxon>
        <taxon>Nematoda</taxon>
        <taxon>Chromadorea</taxon>
        <taxon>Rhabditida</taxon>
        <taxon>Tylenchina</taxon>
        <taxon>Tylenchomorpha</taxon>
        <taxon>Tylenchoidea</taxon>
        <taxon>Meloidogynidae</taxon>
        <taxon>Meloidogyninae</taxon>
        <taxon>Meloidogyne</taxon>
    </lineage>
</organism>
<dbReference type="GO" id="GO:0005634">
    <property type="term" value="C:nucleus"/>
    <property type="evidence" value="ECO:0007669"/>
    <property type="project" value="UniProtKB-SubCell"/>
</dbReference>
<evidence type="ECO:0000256" key="1">
    <source>
        <dbReference type="ARBA" id="ARBA00004123"/>
    </source>
</evidence>
<dbReference type="GO" id="GO:0010468">
    <property type="term" value="P:regulation of gene expression"/>
    <property type="evidence" value="ECO:0007669"/>
    <property type="project" value="TreeGrafter"/>
</dbReference>
<feature type="coiled-coil region" evidence="8">
    <location>
        <begin position="312"/>
        <end position="339"/>
    </location>
</feature>
<proteinExistence type="predicted"/>
<feature type="compositionally biased region" description="Low complexity" evidence="9">
    <location>
        <begin position="105"/>
        <end position="120"/>
    </location>
</feature>
<feature type="compositionally biased region" description="Low complexity" evidence="9">
    <location>
        <begin position="269"/>
        <end position="281"/>
    </location>
</feature>
<dbReference type="PROSITE" id="PS00028">
    <property type="entry name" value="ZINC_FINGER_C2H2_1"/>
    <property type="match status" value="3"/>
</dbReference>
<sequence length="404" mass="47145">MARAHKCDVCGKRFKKRGDLIQHNRIHTNDRPYVCHYCPKRFKQKSHVEQHERIHTGSKPFACQFCGQEFRQISQQLVHEATYHGENQREVEAPITPQSAPRPRVPQQTSTQSTPRTSVVHPKTTRRAVASAVVQPSTSSRRHDPPKNSRRQPQTEKRRSPTRFIPMPQAPQTAPKLNSNKNSSRIQKFESSPPPSRRHERQRSVPTPIVQKIVVRRFELSPSPSNKLQSERLPPMDNNVIRQQEVTTQSPHSKQQRQPPQLLSNPTIQQNDVGGQQQESQQNNGEILKFIQTIYDQNALVKDINHHYQIVVPEKMRNIREITEKLANLRRRLKREFNLRKNNKKIFITKQLFWSFELGLFFYRLKHPETLKRTHDEFLGKNFPTRTPKAQPPTNPETRLGVLP</sequence>
<evidence type="ECO:0000259" key="10">
    <source>
        <dbReference type="PROSITE" id="PS50157"/>
    </source>
</evidence>
<name>A0A6V7TNW9_MELEN</name>
<evidence type="ECO:0000256" key="3">
    <source>
        <dbReference type="ARBA" id="ARBA00022737"/>
    </source>
</evidence>
<dbReference type="InterPro" id="IPR013087">
    <property type="entry name" value="Znf_C2H2_type"/>
</dbReference>
<reference evidence="11 12" key="1">
    <citation type="submission" date="2020-08" db="EMBL/GenBank/DDBJ databases">
        <authorList>
            <person name="Koutsovoulos G."/>
            <person name="Danchin GJ E."/>
        </authorList>
    </citation>
    <scope>NUCLEOTIDE SEQUENCE [LARGE SCALE GENOMIC DNA]</scope>
</reference>
<dbReference type="Pfam" id="PF00096">
    <property type="entry name" value="zf-C2H2"/>
    <property type="match status" value="2"/>
</dbReference>
<dbReference type="SUPFAM" id="SSF57667">
    <property type="entry name" value="beta-beta-alpha zinc fingers"/>
    <property type="match status" value="2"/>
</dbReference>
<evidence type="ECO:0000313" key="12">
    <source>
        <dbReference type="Proteomes" id="UP000580250"/>
    </source>
</evidence>
<dbReference type="SMART" id="SM00355">
    <property type="entry name" value="ZnF_C2H2"/>
    <property type="match status" value="3"/>
</dbReference>
<feature type="compositionally biased region" description="Basic and acidic residues" evidence="9">
    <location>
        <begin position="141"/>
        <end position="159"/>
    </location>
</feature>
<evidence type="ECO:0000256" key="5">
    <source>
        <dbReference type="ARBA" id="ARBA00022833"/>
    </source>
</evidence>
<accession>A0A6V7TNW9</accession>
<dbReference type="PANTHER" id="PTHR16515:SF49">
    <property type="entry name" value="GASTRULA ZINC FINGER PROTEIN XLCGF49.1-LIKE-RELATED"/>
    <property type="match status" value="1"/>
</dbReference>
<dbReference type="FunFam" id="3.30.160.60:FF:000512">
    <property type="entry name" value="zinc finger protein 197 isoform X1"/>
    <property type="match status" value="1"/>
</dbReference>
<keyword evidence="8" id="KW-0175">Coiled coil</keyword>
<keyword evidence="5" id="KW-0862">Zinc</keyword>
<evidence type="ECO:0000313" key="11">
    <source>
        <dbReference type="EMBL" id="CAD2129414.1"/>
    </source>
</evidence>
<keyword evidence="2" id="KW-0479">Metal-binding</keyword>
<feature type="domain" description="C2H2-type" evidence="10">
    <location>
        <begin position="61"/>
        <end position="88"/>
    </location>
</feature>
<dbReference type="Proteomes" id="UP000580250">
    <property type="component" value="Unassembled WGS sequence"/>
</dbReference>
<keyword evidence="6" id="KW-0539">Nucleus</keyword>
<protein>
    <recommendedName>
        <fullName evidence="10">C2H2-type domain-containing protein</fullName>
    </recommendedName>
</protein>
<evidence type="ECO:0000256" key="7">
    <source>
        <dbReference type="PROSITE-ProRule" id="PRU00042"/>
    </source>
</evidence>
<feature type="compositionally biased region" description="Polar residues" evidence="9">
    <location>
        <begin position="240"/>
        <end position="268"/>
    </location>
</feature>
<dbReference type="PROSITE" id="PS50157">
    <property type="entry name" value="ZINC_FINGER_C2H2_2"/>
    <property type="match status" value="3"/>
</dbReference>
<dbReference type="PANTHER" id="PTHR16515">
    <property type="entry name" value="PR DOMAIN ZINC FINGER PROTEIN"/>
    <property type="match status" value="1"/>
</dbReference>
<gene>
    <name evidence="11" type="ORF">MENT_LOCUS2587</name>
</gene>
<dbReference type="OrthoDB" id="3437960at2759"/>
<comment type="subcellular location">
    <subcellularLocation>
        <location evidence="1">Nucleus</location>
    </subcellularLocation>
</comment>
<comment type="caution">
    <text evidence="11">The sequence shown here is derived from an EMBL/GenBank/DDBJ whole genome shotgun (WGS) entry which is preliminary data.</text>
</comment>
<evidence type="ECO:0000256" key="9">
    <source>
        <dbReference type="SAM" id="MobiDB-lite"/>
    </source>
</evidence>
<dbReference type="GO" id="GO:0008270">
    <property type="term" value="F:zinc ion binding"/>
    <property type="evidence" value="ECO:0007669"/>
    <property type="project" value="UniProtKB-KW"/>
</dbReference>
<dbReference type="AlphaFoldDB" id="A0A6V7TNW9"/>
<evidence type="ECO:0000256" key="8">
    <source>
        <dbReference type="SAM" id="Coils"/>
    </source>
</evidence>
<evidence type="ECO:0000256" key="4">
    <source>
        <dbReference type="ARBA" id="ARBA00022771"/>
    </source>
</evidence>
<feature type="domain" description="C2H2-type" evidence="10">
    <location>
        <begin position="5"/>
        <end position="32"/>
    </location>
</feature>